<evidence type="ECO:0000256" key="1">
    <source>
        <dbReference type="ARBA" id="ARBA00004445"/>
    </source>
</evidence>
<dbReference type="InterPro" id="IPR012128">
    <property type="entry name" value="Phycobilisome_asu/bsu"/>
</dbReference>
<dbReference type="Proteomes" id="UP000053051">
    <property type="component" value="Unassembled WGS sequence"/>
</dbReference>
<accession>M1WY23</accession>
<evidence type="ECO:0000313" key="5">
    <source>
        <dbReference type="EMBL" id="CCH66637.1"/>
    </source>
</evidence>
<organism evidence="5 6">
    <name type="scientific">Richelia intracellularis HH01</name>
    <dbReference type="NCBI Taxonomy" id="1165094"/>
    <lineage>
        <taxon>Bacteria</taxon>
        <taxon>Bacillati</taxon>
        <taxon>Cyanobacteriota</taxon>
        <taxon>Cyanophyceae</taxon>
        <taxon>Nostocales</taxon>
        <taxon>Nostocaceae</taxon>
        <taxon>Richelia</taxon>
    </lineage>
</organism>
<dbReference type="PANTHER" id="PTHR34011:SF7">
    <property type="entry name" value="C-PHYCOCYANIN BETA SUBUNIT"/>
    <property type="match status" value="1"/>
</dbReference>
<comment type="subcellular location">
    <subcellularLocation>
        <location evidence="1">Cellular thylakoid membrane</location>
        <topology evidence="1">Peripheral membrane protein</topology>
        <orientation evidence="1">Cytoplasmic side</orientation>
    </subcellularLocation>
</comment>
<evidence type="ECO:0000256" key="4">
    <source>
        <dbReference type="ARBA" id="ARBA00023307"/>
    </source>
</evidence>
<dbReference type="InterPro" id="IPR009050">
    <property type="entry name" value="Globin-like_sf"/>
</dbReference>
<evidence type="ECO:0000256" key="3">
    <source>
        <dbReference type="ARBA" id="ARBA00022991"/>
    </source>
</evidence>
<dbReference type="SUPFAM" id="SSF46458">
    <property type="entry name" value="Globin-like"/>
    <property type="match status" value="1"/>
</dbReference>
<dbReference type="InterPro" id="IPR038719">
    <property type="entry name" value="Phycobilisome_asu/bsu_sf"/>
</dbReference>
<dbReference type="AlphaFoldDB" id="M1WY23"/>
<dbReference type="Gene3D" id="1.10.490.20">
    <property type="entry name" value="Phycocyanins"/>
    <property type="match status" value="1"/>
</dbReference>
<dbReference type="GO" id="GO:0031676">
    <property type="term" value="C:plasma membrane-derived thylakoid membrane"/>
    <property type="evidence" value="ECO:0007669"/>
    <property type="project" value="UniProtKB-SubCell"/>
</dbReference>
<dbReference type="Pfam" id="PF00502">
    <property type="entry name" value="Phycobilisome"/>
    <property type="match status" value="1"/>
</dbReference>
<dbReference type="GO" id="GO:0015979">
    <property type="term" value="P:photosynthesis"/>
    <property type="evidence" value="ECO:0007669"/>
    <property type="project" value="InterPro"/>
</dbReference>
<proteinExistence type="inferred from homology"/>
<protein>
    <submittedName>
        <fullName evidence="5">Phycoerythrin beta chain</fullName>
    </submittedName>
</protein>
<dbReference type="PANTHER" id="PTHR34011">
    <property type="entry name" value="PHYCOBILISOME 32.1 KDA LINKER POLYPEPTIDE, PHYCOCYANIN-ASSOCIATED, ROD 2-RELATED"/>
    <property type="match status" value="1"/>
</dbReference>
<evidence type="ECO:0000313" key="6">
    <source>
        <dbReference type="Proteomes" id="UP000053051"/>
    </source>
</evidence>
<dbReference type="STRING" id="1165094.RINTHH_4820"/>
<keyword evidence="6" id="KW-1185">Reference proteome</keyword>
<keyword evidence="4" id="KW-0089">Bile pigment</keyword>
<reference evidence="5 6" key="1">
    <citation type="submission" date="2012-05" db="EMBL/GenBank/DDBJ databases">
        <authorList>
            <person name="Hilton J."/>
        </authorList>
    </citation>
    <scope>NUCLEOTIDE SEQUENCE [LARGE SCALE GENOMIC DNA]</scope>
    <source>
        <strain evidence="5 6">HH01</strain>
    </source>
</reference>
<comment type="similarity">
    <text evidence="2">Belongs to the phycobiliprotein family.</text>
</comment>
<dbReference type="GO" id="GO:0030089">
    <property type="term" value="C:phycobilisome"/>
    <property type="evidence" value="ECO:0007669"/>
    <property type="project" value="InterPro"/>
</dbReference>
<dbReference type="RefSeq" id="WP_008232364.1">
    <property type="nucleotide sequence ID" value="NZ_CAIY01000027.1"/>
</dbReference>
<reference evidence="6" key="2">
    <citation type="submission" date="2016-01" db="EMBL/GenBank/DDBJ databases">
        <title>Diatom-associated endosymboitic cyanobacterium lacks core nitrogen metabolism enzymes.</title>
        <authorList>
            <person name="Hilton J.A."/>
            <person name="Foster R.A."/>
            <person name="Tripp H.J."/>
            <person name="Carter B.J."/>
            <person name="Zehr J.P."/>
            <person name="Villareal T.A."/>
        </authorList>
    </citation>
    <scope>NUCLEOTIDE SEQUENCE [LARGE SCALE GENOMIC DNA]</scope>
    <source>
        <strain evidence="6">HH01</strain>
    </source>
</reference>
<dbReference type="EMBL" id="CAIY01000027">
    <property type="protein sequence ID" value="CCH66637.1"/>
    <property type="molecule type" value="Genomic_DNA"/>
</dbReference>
<comment type="caution">
    <text evidence="5">The sequence shown here is derived from an EMBL/GenBank/DDBJ whole genome shotgun (WGS) entry which is preliminary data.</text>
</comment>
<keyword evidence="3" id="KW-0157">Chromophore</keyword>
<sequence>MTKITSKHLDAVDGITCESPGLTSPGGGVYTNRKISPCLCDGEIILRYITYAVLTGDASFLNDCCLNRLKETYSALGITVGNTIRAVNIMKSCAVAHVSDTNT</sequence>
<name>M1WY23_9NOST</name>
<gene>
    <name evidence="5" type="ORF">RINTHH_4820</name>
</gene>
<evidence type="ECO:0000256" key="2">
    <source>
        <dbReference type="ARBA" id="ARBA00008182"/>
    </source>
</evidence>